<evidence type="ECO:0008006" key="3">
    <source>
        <dbReference type="Google" id="ProtNLM"/>
    </source>
</evidence>
<comment type="caution">
    <text evidence="1">The sequence shown here is derived from an EMBL/GenBank/DDBJ whole genome shotgun (WGS) entry which is preliminary data.</text>
</comment>
<dbReference type="Pfam" id="PF18306">
    <property type="entry name" value="LDcluster4"/>
    <property type="match status" value="1"/>
</dbReference>
<dbReference type="PANTHER" id="PTHR43393">
    <property type="entry name" value="CYTOKININ RIBOSIDE 5'-MONOPHOSPHATE PHOSPHORIBOHYDROLASE"/>
    <property type="match status" value="1"/>
</dbReference>
<evidence type="ECO:0000313" key="1">
    <source>
        <dbReference type="EMBL" id="PIR45188.1"/>
    </source>
</evidence>
<sequence>MNDIRHAHKVPKIGFSGSASTEFLKQEDLDLCMKAGAEVVRQGGVLVTGATTGTPLWAARGAKEAGGTSIGLSPARDEKEHVGTYELPLDYMDVIIYTGFGYSGRDLLFTRSSDAMIIGPGRIGTIHEFTISFEDHKPVGIMEGDNWETDEVLKFLIEKSHREQDNKKVFFERDPVRLVSRLLEFVKADKEGHL</sequence>
<dbReference type="InterPro" id="IPR041164">
    <property type="entry name" value="LDcluster4"/>
</dbReference>
<gene>
    <name evidence="1" type="ORF">COV10_00740</name>
</gene>
<dbReference type="EMBL" id="PCYI01000004">
    <property type="protein sequence ID" value="PIR45188.1"/>
    <property type="molecule type" value="Genomic_DNA"/>
</dbReference>
<dbReference type="GO" id="GO:0005829">
    <property type="term" value="C:cytosol"/>
    <property type="evidence" value="ECO:0007669"/>
    <property type="project" value="TreeGrafter"/>
</dbReference>
<protein>
    <recommendedName>
        <fullName evidence="3">TIGR00725 family protein</fullName>
    </recommendedName>
</protein>
<organism evidence="1 2">
    <name type="scientific">Candidatus Vogelbacteria bacterium CG10_big_fil_rev_8_21_14_0_10_51_16</name>
    <dbReference type="NCBI Taxonomy" id="1975045"/>
    <lineage>
        <taxon>Bacteria</taxon>
        <taxon>Candidatus Vogeliibacteriota</taxon>
    </lineage>
</organism>
<dbReference type="AlphaFoldDB" id="A0A2H0RFA0"/>
<dbReference type="Proteomes" id="UP000228767">
    <property type="component" value="Unassembled WGS sequence"/>
</dbReference>
<dbReference type="PANTHER" id="PTHR43393:SF3">
    <property type="entry name" value="LYSINE DECARBOXYLASE-LIKE PROTEIN"/>
    <property type="match status" value="1"/>
</dbReference>
<name>A0A2H0RFA0_9BACT</name>
<dbReference type="InterPro" id="IPR052341">
    <property type="entry name" value="LOG_family_nucleotidases"/>
</dbReference>
<dbReference type="SUPFAM" id="SSF102405">
    <property type="entry name" value="MCP/YpsA-like"/>
    <property type="match status" value="1"/>
</dbReference>
<dbReference type="Gene3D" id="3.40.50.450">
    <property type="match status" value="1"/>
</dbReference>
<proteinExistence type="predicted"/>
<evidence type="ECO:0000313" key="2">
    <source>
        <dbReference type="Proteomes" id="UP000228767"/>
    </source>
</evidence>
<reference evidence="1 2" key="1">
    <citation type="submission" date="2017-09" db="EMBL/GenBank/DDBJ databases">
        <title>Depth-based differentiation of microbial function through sediment-hosted aquifers and enrichment of novel symbionts in the deep terrestrial subsurface.</title>
        <authorList>
            <person name="Probst A.J."/>
            <person name="Ladd B."/>
            <person name="Jarett J.K."/>
            <person name="Geller-Mcgrath D.E."/>
            <person name="Sieber C.M."/>
            <person name="Emerson J.B."/>
            <person name="Anantharaman K."/>
            <person name="Thomas B.C."/>
            <person name="Malmstrom R."/>
            <person name="Stieglmeier M."/>
            <person name="Klingl A."/>
            <person name="Woyke T."/>
            <person name="Ryan C.M."/>
            <person name="Banfield J.F."/>
        </authorList>
    </citation>
    <scope>NUCLEOTIDE SEQUENCE [LARGE SCALE GENOMIC DNA]</scope>
    <source>
        <strain evidence="1">CG10_big_fil_rev_8_21_14_0_10_51_16</strain>
    </source>
</reference>
<accession>A0A2H0RFA0</accession>